<evidence type="ECO:0008006" key="6">
    <source>
        <dbReference type="Google" id="ProtNLM"/>
    </source>
</evidence>
<dbReference type="Gene3D" id="2.30.33.40">
    <property type="entry name" value="GroES chaperonin"/>
    <property type="match status" value="1"/>
</dbReference>
<dbReference type="InterPro" id="IPR037124">
    <property type="entry name" value="Chaperonin_GroES_sf"/>
</dbReference>
<dbReference type="PANTHER" id="PTHR10772">
    <property type="entry name" value="10 KDA HEAT SHOCK PROTEIN"/>
    <property type="match status" value="1"/>
</dbReference>
<dbReference type="Proteomes" id="UP000816034">
    <property type="component" value="Unassembled WGS sequence"/>
</dbReference>
<dbReference type="GO" id="GO:0005739">
    <property type="term" value="C:mitochondrion"/>
    <property type="evidence" value="ECO:0007669"/>
    <property type="project" value="TreeGrafter"/>
</dbReference>
<dbReference type="AlphaFoldDB" id="A0AA88KSY3"/>
<dbReference type="PANTHER" id="PTHR10772:SF0">
    <property type="entry name" value="10 KDA HEAT SHOCK PROTEIN, MITOCHONDRIAL"/>
    <property type="match status" value="1"/>
</dbReference>
<evidence type="ECO:0000313" key="5">
    <source>
        <dbReference type="Proteomes" id="UP000816034"/>
    </source>
</evidence>
<dbReference type="EMBL" id="PYSW02000001">
    <property type="protein sequence ID" value="KAG2394044.1"/>
    <property type="molecule type" value="Genomic_DNA"/>
</dbReference>
<reference evidence="4 5" key="1">
    <citation type="journal article" date="2018" name="BMC Genomics">
        <title>The genome of Naegleria lovaniensis, the basis for a comparative approach to unravel pathogenicity factors of the human pathogenic amoeba N. fowleri.</title>
        <authorList>
            <person name="Liechti N."/>
            <person name="Schurch N."/>
            <person name="Bruggmann R."/>
            <person name="Wittwer M."/>
        </authorList>
    </citation>
    <scope>NUCLEOTIDE SEQUENCE [LARGE SCALE GENOMIC DNA]</scope>
    <source>
        <strain evidence="4 5">ATCC 30569</strain>
    </source>
</reference>
<dbReference type="SMART" id="SM00883">
    <property type="entry name" value="Cpn10"/>
    <property type="match status" value="1"/>
</dbReference>
<accession>A0AA88KSY3</accession>
<keyword evidence="2 3" id="KW-0143">Chaperone</keyword>
<name>A0AA88KSY3_NAELO</name>
<dbReference type="GO" id="GO:0005524">
    <property type="term" value="F:ATP binding"/>
    <property type="evidence" value="ECO:0007669"/>
    <property type="project" value="InterPro"/>
</dbReference>
<evidence type="ECO:0000256" key="1">
    <source>
        <dbReference type="ARBA" id="ARBA00006975"/>
    </source>
</evidence>
<dbReference type="PRINTS" id="PR00297">
    <property type="entry name" value="CHAPERONIN10"/>
</dbReference>
<dbReference type="GO" id="GO:0051087">
    <property type="term" value="F:protein-folding chaperone binding"/>
    <property type="evidence" value="ECO:0007669"/>
    <property type="project" value="TreeGrafter"/>
</dbReference>
<dbReference type="GO" id="GO:0044183">
    <property type="term" value="F:protein folding chaperone"/>
    <property type="evidence" value="ECO:0007669"/>
    <property type="project" value="InterPro"/>
</dbReference>
<comment type="similarity">
    <text evidence="1 3">Belongs to the GroES chaperonin family.</text>
</comment>
<comment type="caution">
    <text evidence="4">The sequence shown here is derived from an EMBL/GenBank/DDBJ whole genome shotgun (WGS) entry which is preliminary data.</text>
</comment>
<dbReference type="GO" id="GO:0046872">
    <property type="term" value="F:metal ion binding"/>
    <property type="evidence" value="ECO:0007669"/>
    <property type="project" value="TreeGrafter"/>
</dbReference>
<sequence>MSSKIRKLIPLFDRVLIKRIKVPEATQIQGIYVPETAKTKQNPEGQVVAVGDKASLKVGDKVLLPEYEGGKVKFDGEQYDMYREDEILCKISEQ</sequence>
<dbReference type="RefSeq" id="XP_044555938.1">
    <property type="nucleotide sequence ID" value="XM_044693377.1"/>
</dbReference>
<evidence type="ECO:0000256" key="3">
    <source>
        <dbReference type="RuleBase" id="RU003479"/>
    </source>
</evidence>
<evidence type="ECO:0000256" key="2">
    <source>
        <dbReference type="ARBA" id="ARBA00023186"/>
    </source>
</evidence>
<dbReference type="InterPro" id="IPR020818">
    <property type="entry name" value="Chaperonin_GroES"/>
</dbReference>
<proteinExistence type="inferred from homology"/>
<protein>
    <recommendedName>
        <fullName evidence="6">10 kDa chaperonin</fullName>
    </recommendedName>
</protein>
<dbReference type="SUPFAM" id="SSF50129">
    <property type="entry name" value="GroES-like"/>
    <property type="match status" value="1"/>
</dbReference>
<dbReference type="GeneID" id="68096263"/>
<dbReference type="InterPro" id="IPR011032">
    <property type="entry name" value="GroES-like_sf"/>
</dbReference>
<dbReference type="CDD" id="cd00320">
    <property type="entry name" value="cpn10"/>
    <property type="match status" value="1"/>
</dbReference>
<keyword evidence="5" id="KW-1185">Reference proteome</keyword>
<organism evidence="4 5">
    <name type="scientific">Naegleria lovaniensis</name>
    <name type="common">Amoeba</name>
    <dbReference type="NCBI Taxonomy" id="51637"/>
    <lineage>
        <taxon>Eukaryota</taxon>
        <taxon>Discoba</taxon>
        <taxon>Heterolobosea</taxon>
        <taxon>Tetramitia</taxon>
        <taxon>Eutetramitia</taxon>
        <taxon>Vahlkampfiidae</taxon>
        <taxon>Naegleria</taxon>
    </lineage>
</organism>
<dbReference type="GO" id="GO:0051082">
    <property type="term" value="F:unfolded protein binding"/>
    <property type="evidence" value="ECO:0007669"/>
    <property type="project" value="TreeGrafter"/>
</dbReference>
<gene>
    <name evidence="4" type="ORF">C9374_003808</name>
</gene>
<dbReference type="Pfam" id="PF00166">
    <property type="entry name" value="Cpn10"/>
    <property type="match status" value="1"/>
</dbReference>
<evidence type="ECO:0000313" key="4">
    <source>
        <dbReference type="EMBL" id="KAG2394044.1"/>
    </source>
</evidence>